<dbReference type="PROSITE" id="PS50878">
    <property type="entry name" value="RT_POL"/>
    <property type="match status" value="1"/>
</dbReference>
<reference evidence="4" key="2">
    <citation type="submission" date="2025-08" db="UniProtKB">
        <authorList>
            <consortium name="Ensembl"/>
        </authorList>
    </citation>
    <scope>IDENTIFICATION</scope>
</reference>
<evidence type="ECO:0000313" key="5">
    <source>
        <dbReference type="Proteomes" id="UP000472272"/>
    </source>
</evidence>
<dbReference type="InterPro" id="IPR043128">
    <property type="entry name" value="Rev_trsase/Diguanyl_cyclase"/>
</dbReference>
<dbReference type="SUPFAM" id="SSF56672">
    <property type="entry name" value="DNA/RNA polymerases"/>
    <property type="match status" value="1"/>
</dbReference>
<dbReference type="SUPFAM" id="SSF56219">
    <property type="entry name" value="DNase I-like"/>
    <property type="match status" value="1"/>
</dbReference>
<accession>A0A670ICI5</accession>
<dbReference type="Gene3D" id="3.30.70.270">
    <property type="match status" value="1"/>
</dbReference>
<feature type="domain" description="Reverse transcriptase" evidence="3">
    <location>
        <begin position="501"/>
        <end position="778"/>
    </location>
</feature>
<dbReference type="InterPro" id="IPR043502">
    <property type="entry name" value="DNA/RNA_pol_sf"/>
</dbReference>
<reference evidence="4 5" key="1">
    <citation type="journal article" date="2019" name="Proc. Natl. Acad. Sci. U.S.A.">
        <title>Regulatory changes in pterin and carotenoid genes underlie balanced color polymorphisms in the wall lizard.</title>
        <authorList>
            <person name="Andrade P."/>
            <person name="Pinho C."/>
            <person name="Perez I de Lanuza G."/>
            <person name="Afonso S."/>
            <person name="Brejcha J."/>
            <person name="Rubin C.J."/>
            <person name="Wallerman O."/>
            <person name="Pereira P."/>
            <person name="Sabatino S.J."/>
            <person name="Bellati A."/>
            <person name="Pellitteri-Rosa D."/>
            <person name="Bosakova Z."/>
            <person name="Bunikis I."/>
            <person name="Carretero M.A."/>
            <person name="Feiner N."/>
            <person name="Marsik P."/>
            <person name="Pauperio F."/>
            <person name="Salvi D."/>
            <person name="Soler L."/>
            <person name="While G.M."/>
            <person name="Uller T."/>
            <person name="Font E."/>
            <person name="Andersson L."/>
            <person name="Carneiro M."/>
        </authorList>
    </citation>
    <scope>NUCLEOTIDE SEQUENCE</scope>
</reference>
<dbReference type="AlphaFoldDB" id="A0A670ICI5"/>
<dbReference type="Gene3D" id="3.60.10.10">
    <property type="entry name" value="Endonuclease/exonuclease/phosphatase"/>
    <property type="match status" value="1"/>
</dbReference>
<evidence type="ECO:0000259" key="3">
    <source>
        <dbReference type="PROSITE" id="PS50878"/>
    </source>
</evidence>
<name>A0A670ICI5_PODMU</name>
<comment type="similarity">
    <text evidence="1">Belongs to the beta type-B retroviral polymerase family. HERV class-II K(HML-2) pol subfamily.</text>
</comment>
<dbReference type="PANTHER" id="PTHR47027">
    <property type="entry name" value="REVERSE TRANSCRIPTASE DOMAIN-CONTAINING PROTEIN"/>
    <property type="match status" value="1"/>
</dbReference>
<proteinExistence type="inferred from homology"/>
<protein>
    <recommendedName>
        <fullName evidence="2">ribonuclease H</fullName>
        <ecNumber evidence="2">3.1.26.4</ecNumber>
    </recommendedName>
</protein>
<dbReference type="GeneTree" id="ENSGT01060000248530"/>
<dbReference type="InterPro" id="IPR000477">
    <property type="entry name" value="RT_dom"/>
</dbReference>
<sequence>MDPEAINFISSFDIVCLQETWSQQSITLPYYCSFSSCARKLANRGRPQVGLACLISTSLSLTICEELKSSPYFLTIKIHLPKTKSPWLITTVYLPPAINDSDRNERWSELSSWLHDLQTTNPGLPQILLGDFNARIGPNDDAILSSAALLDNPLQHPWGNRCSLDPITNASGRLMAQLAIENDLCIANGNVTPLSSQQLTCISSRGTSVVDYILLTPELFSISTKMEVAEYFGGDHLPLTLMLSLIEPFSVPSNYSSTVQSYPVYKTKKWTSLSSSLALDIQKSLDMPTVLSDSIPPADQYRKLIDAFSTTYITITSPTHQRFFSESPWFDKECKVLRRRIRKMVRIIKFSNDPQTRAELLVTKRTYRNMIHCKKQQHILEAWSTLRSAVERHDSRSFWRLVRPSAPPNSAILISADEWIAYYSASFASPNNLTDHLQSPSDLCSRSPSSTSSVNFTSTRIFNIIMSMRRNKAPGPDMVPLDLFLTDPLWWSEQLTSVFTAISSALDIPDSWREATIVPIFKGGQPNIPRNYRPISLLSIPGKIFAAVLLEELLSWVHERNILPPEQIGFRKSASTMDHCLTLYHLASKYTAPRQGHLFAAFMDLEAAFDSIPRQRLWSKLAHLGIDPHLLSLIISLYSNTTARVRIGPNGYLTTPFPTARGVRQGCLLAPLLFNLYLHDALSPLKLATKYPPHLAGHPVASLFYADDAVILSRTAADLANAVNAFIAYCKAEALNINYKKSKVLHFTRSRKLKLEPLKITGGYLEKVKAFKYLGLIFTYNLSWTTHLQSASLAATTTSNAIVRFYHQKGGKHLPAAIQMFNAKVVPKLLYGCEVWTTAISGNLDRPLHMFLRSLSGVPRCVSGAALRLEFAQPSIVKRAWSRAISYSSHLLPSDARIRGGFSNLILRDIHNSPWKTTINLKFRSLLNLNRKTVFNLECISPAALPLIKKKLQQLDFSNTASHARGPCSGLALAIPPPEGIPLYCFTIPSEAKRRAFTCARLNCFPTAVLSGRYSRVPSANRTCSCNDTVLETMEHVMLFCPNWTDERSRFLTPLVNKLHLPIQPWIVSLLLQDSDRWITEMTANFLLSVMKRKAAPTPSSITTDVVDTPHNRTCFFVFSVTQCFKSPVTFVIPIFSKYSPRTAYTFISPPPFYVVISMYIMLWPHG</sequence>
<keyword evidence="5" id="KW-1185">Reference proteome</keyword>
<reference evidence="4" key="3">
    <citation type="submission" date="2025-09" db="UniProtKB">
        <authorList>
            <consortium name="Ensembl"/>
        </authorList>
    </citation>
    <scope>IDENTIFICATION</scope>
</reference>
<dbReference type="InterPro" id="IPR036691">
    <property type="entry name" value="Endo/exonu/phosph_ase_sf"/>
</dbReference>
<dbReference type="InterPro" id="IPR005135">
    <property type="entry name" value="Endo/exonuclease/phosphatase"/>
</dbReference>
<dbReference type="Pfam" id="PF00078">
    <property type="entry name" value="RVT_1"/>
    <property type="match status" value="1"/>
</dbReference>
<evidence type="ECO:0000256" key="1">
    <source>
        <dbReference type="ARBA" id="ARBA00010879"/>
    </source>
</evidence>
<dbReference type="GO" id="GO:0004523">
    <property type="term" value="F:RNA-DNA hybrid ribonuclease activity"/>
    <property type="evidence" value="ECO:0007669"/>
    <property type="project" value="UniProtKB-EC"/>
</dbReference>
<evidence type="ECO:0000313" key="4">
    <source>
        <dbReference type="Ensembl" id="ENSPMRP00000009317.1"/>
    </source>
</evidence>
<dbReference type="CDD" id="cd01650">
    <property type="entry name" value="RT_nLTR_like"/>
    <property type="match status" value="1"/>
</dbReference>
<evidence type="ECO:0000256" key="2">
    <source>
        <dbReference type="ARBA" id="ARBA00012180"/>
    </source>
</evidence>
<dbReference type="Pfam" id="PF03372">
    <property type="entry name" value="Exo_endo_phos"/>
    <property type="match status" value="1"/>
</dbReference>
<dbReference type="EC" id="3.1.26.4" evidence="2"/>
<dbReference type="Ensembl" id="ENSPMRT00000009943.1">
    <property type="protein sequence ID" value="ENSPMRP00000009317.1"/>
    <property type="gene ID" value="ENSPMRG00000006271.1"/>
</dbReference>
<dbReference type="Proteomes" id="UP000472272">
    <property type="component" value="Chromosome 3"/>
</dbReference>
<dbReference type="PANTHER" id="PTHR47027:SF30">
    <property type="entry name" value="THAP-TYPE DOMAIN-CONTAINING PROTEIN"/>
    <property type="match status" value="1"/>
</dbReference>
<organism evidence="4 5">
    <name type="scientific">Podarcis muralis</name>
    <name type="common">Wall lizard</name>
    <name type="synonym">Lacerta muralis</name>
    <dbReference type="NCBI Taxonomy" id="64176"/>
    <lineage>
        <taxon>Eukaryota</taxon>
        <taxon>Metazoa</taxon>
        <taxon>Chordata</taxon>
        <taxon>Craniata</taxon>
        <taxon>Vertebrata</taxon>
        <taxon>Euteleostomi</taxon>
        <taxon>Lepidosauria</taxon>
        <taxon>Squamata</taxon>
        <taxon>Bifurcata</taxon>
        <taxon>Unidentata</taxon>
        <taxon>Episquamata</taxon>
        <taxon>Laterata</taxon>
        <taxon>Lacertibaenia</taxon>
        <taxon>Lacertidae</taxon>
        <taxon>Podarcis</taxon>
    </lineage>
</organism>